<dbReference type="Pfam" id="PF00881">
    <property type="entry name" value="Nitroreductase"/>
    <property type="match status" value="1"/>
</dbReference>
<evidence type="ECO:0000256" key="4">
    <source>
        <dbReference type="ARBA" id="ARBA00022643"/>
    </source>
</evidence>
<evidence type="ECO:0000313" key="8">
    <source>
        <dbReference type="Proteomes" id="UP000018861"/>
    </source>
</evidence>
<evidence type="ECO:0000256" key="3">
    <source>
        <dbReference type="ARBA" id="ARBA00022630"/>
    </source>
</evidence>
<proteinExistence type="inferred from homology"/>
<dbReference type="PANTHER" id="PTHR43673">
    <property type="entry name" value="NAD(P)H NITROREDUCTASE YDGI-RELATED"/>
    <property type="match status" value="1"/>
</dbReference>
<evidence type="ECO:0000259" key="6">
    <source>
        <dbReference type="Pfam" id="PF00881"/>
    </source>
</evidence>
<dbReference type="PANTHER" id="PTHR43673:SF2">
    <property type="entry name" value="NITROREDUCTASE"/>
    <property type="match status" value="1"/>
</dbReference>
<reference evidence="7 8" key="1">
    <citation type="journal article" date="2014" name="Genome Announc.">
        <title>Draft Genome Sequences of Three Strains of Bacteroides pyogenes Isolated from a Cat and Swine.</title>
        <authorList>
            <person name="Sakamoto M."/>
            <person name="Oshima K."/>
            <person name="Suda W."/>
            <person name="Kitamura K."/>
            <person name="Iida T."/>
            <person name="Hattori M."/>
            <person name="Ohkuma M."/>
        </authorList>
    </citation>
    <scope>NUCLEOTIDE SEQUENCE [LARGE SCALE GENOMIC DNA]</scope>
    <source>
        <strain evidence="7 8">JCM 6292</strain>
    </source>
</reference>
<dbReference type="SUPFAM" id="SSF55469">
    <property type="entry name" value="FMN-dependent nitroreductase-like"/>
    <property type="match status" value="1"/>
</dbReference>
<dbReference type="EMBL" id="BAIQ01000060">
    <property type="protein sequence ID" value="GAE17124.1"/>
    <property type="molecule type" value="Genomic_DNA"/>
</dbReference>
<evidence type="ECO:0000256" key="2">
    <source>
        <dbReference type="ARBA" id="ARBA00007118"/>
    </source>
</evidence>
<dbReference type="Gene3D" id="3.40.109.10">
    <property type="entry name" value="NADH Oxidase"/>
    <property type="match status" value="1"/>
</dbReference>
<name>W4PD68_9BACE</name>
<gene>
    <name evidence="7" type="ORF">JCM6292_3677</name>
</gene>
<evidence type="ECO:0000256" key="1">
    <source>
        <dbReference type="ARBA" id="ARBA00001917"/>
    </source>
</evidence>
<comment type="caution">
    <text evidence="7">The sequence shown here is derived from an EMBL/GenBank/DDBJ whole genome shotgun (WGS) entry which is preliminary data.</text>
</comment>
<evidence type="ECO:0000256" key="5">
    <source>
        <dbReference type="ARBA" id="ARBA00023002"/>
    </source>
</evidence>
<comment type="similarity">
    <text evidence="2">Belongs to the nitroreductase family.</text>
</comment>
<dbReference type="AlphaFoldDB" id="W4PD68"/>
<dbReference type="Proteomes" id="UP000018861">
    <property type="component" value="Unassembled WGS sequence"/>
</dbReference>
<evidence type="ECO:0000313" key="7">
    <source>
        <dbReference type="EMBL" id="GAE17124.1"/>
    </source>
</evidence>
<keyword evidence="5" id="KW-0560">Oxidoreductase</keyword>
<dbReference type="GO" id="GO:0016491">
    <property type="term" value="F:oxidoreductase activity"/>
    <property type="evidence" value="ECO:0007669"/>
    <property type="project" value="UniProtKB-KW"/>
</dbReference>
<feature type="domain" description="Nitroreductase" evidence="6">
    <location>
        <begin position="7"/>
        <end position="188"/>
    </location>
</feature>
<comment type="cofactor">
    <cofactor evidence="1">
        <name>FMN</name>
        <dbReference type="ChEBI" id="CHEBI:58210"/>
    </cofactor>
</comment>
<keyword evidence="4" id="KW-0288">FMN</keyword>
<sequence>MSIINDLRWRHAVKAYDKDKKVSKQVLHQIIEAMSLAPTSSGLQPFEIFVLESEEVKRKIADTCFLNNAEYVMNSTYTILVAGWDNYTEERINKMYNHITHERGLPEGRYNDYVSSLIEKYVHNASEQENFAHIARQAYIAIGMGLTEAACLHIATTPMEGFYFEQADKHLGLREKGLKSLCLIAVGYADEKNDWNANLKKVRKPMKEFVTSL</sequence>
<keyword evidence="3" id="KW-0285">Flavoprotein</keyword>
<protein>
    <submittedName>
        <fullName evidence="7">Oxygen-insensitive NAD(P)H nitroreductase</fullName>
    </submittedName>
</protein>
<dbReference type="InterPro" id="IPR000415">
    <property type="entry name" value="Nitroreductase-like"/>
</dbReference>
<organism evidence="7 8">
    <name type="scientific">Bacteroides pyogenes JCM 6292</name>
    <dbReference type="NCBI Taxonomy" id="1235809"/>
    <lineage>
        <taxon>Bacteria</taxon>
        <taxon>Pseudomonadati</taxon>
        <taxon>Bacteroidota</taxon>
        <taxon>Bacteroidia</taxon>
        <taxon>Bacteroidales</taxon>
        <taxon>Bacteroidaceae</taxon>
        <taxon>Bacteroides</taxon>
    </lineage>
</organism>
<accession>W4PD68</accession>
<dbReference type="InterPro" id="IPR029479">
    <property type="entry name" value="Nitroreductase"/>
</dbReference>